<dbReference type="InterPro" id="IPR012171">
    <property type="entry name" value="Fatty_acid_desaturase"/>
</dbReference>
<keyword evidence="2" id="KW-1133">Transmembrane helix</keyword>
<proteinExistence type="predicted"/>
<evidence type="ECO:0000256" key="2">
    <source>
        <dbReference type="SAM" id="Phobius"/>
    </source>
</evidence>
<dbReference type="InterPro" id="IPR005804">
    <property type="entry name" value="FA_desaturase_dom"/>
</dbReference>
<name>A0A2S9QPU0_9MICO</name>
<dbReference type="EMBL" id="MWZD01000015">
    <property type="protein sequence ID" value="PRI11592.1"/>
    <property type="molecule type" value="Genomic_DNA"/>
</dbReference>
<comment type="caution">
    <text evidence="4">The sequence shown here is derived from an EMBL/GenBank/DDBJ whole genome shotgun (WGS) entry which is preliminary data.</text>
</comment>
<feature type="transmembrane region" description="Helical" evidence="2">
    <location>
        <begin position="53"/>
        <end position="74"/>
    </location>
</feature>
<protein>
    <submittedName>
        <fullName evidence="4">Acyl-CoA desaturase</fullName>
    </submittedName>
</protein>
<feature type="transmembrane region" description="Helical" evidence="2">
    <location>
        <begin position="80"/>
        <end position="100"/>
    </location>
</feature>
<evidence type="ECO:0000313" key="5">
    <source>
        <dbReference type="Proteomes" id="UP000238650"/>
    </source>
</evidence>
<keyword evidence="2" id="KW-0812">Transmembrane</keyword>
<dbReference type="Pfam" id="PF00487">
    <property type="entry name" value="FA_desaturase"/>
    <property type="match status" value="1"/>
</dbReference>
<evidence type="ECO:0000259" key="3">
    <source>
        <dbReference type="Pfam" id="PF00487"/>
    </source>
</evidence>
<keyword evidence="2" id="KW-0472">Membrane</keyword>
<dbReference type="GO" id="GO:0016717">
    <property type="term" value="F:oxidoreductase activity, acting on paired donors, with oxidation of a pair of donors resulting in the reduction of molecular oxygen to two molecules of water"/>
    <property type="evidence" value="ECO:0007669"/>
    <property type="project" value="TreeGrafter"/>
</dbReference>
<accession>A0A2S9QPU0</accession>
<feature type="domain" description="Fatty acid desaturase" evidence="3">
    <location>
        <begin position="79"/>
        <end position="337"/>
    </location>
</feature>
<organism evidence="4 5">
    <name type="scientific">Leucobacter massiliensis</name>
    <dbReference type="NCBI Taxonomy" id="1686285"/>
    <lineage>
        <taxon>Bacteria</taxon>
        <taxon>Bacillati</taxon>
        <taxon>Actinomycetota</taxon>
        <taxon>Actinomycetes</taxon>
        <taxon>Micrococcales</taxon>
        <taxon>Microbacteriaceae</taxon>
        <taxon>Leucobacter</taxon>
    </lineage>
</organism>
<dbReference type="GO" id="GO:0008610">
    <property type="term" value="P:lipid biosynthetic process"/>
    <property type="evidence" value="ECO:0007669"/>
    <property type="project" value="UniProtKB-ARBA"/>
</dbReference>
<reference evidence="4 5" key="1">
    <citation type="journal article" date="2017" name="New Microbes New Infect">
        <title>Genome sequence of 'Leucobacter massiliensis' sp. nov. isolated from human pharynx after travel to the 2014 Hajj.</title>
        <authorList>
            <person name="Leangapichart T."/>
            <person name="Gautret P."/>
            <person name="Nguyen T.T."/>
            <person name="Armstrong N."/>
            <person name="Rolain J.M."/>
        </authorList>
    </citation>
    <scope>NUCLEOTIDE SEQUENCE [LARGE SCALE GENOMIC DNA]</scope>
    <source>
        <strain evidence="4 5">122RC15</strain>
    </source>
</reference>
<dbReference type="AlphaFoldDB" id="A0A2S9QPU0"/>
<dbReference type="GO" id="GO:0016020">
    <property type="term" value="C:membrane"/>
    <property type="evidence" value="ECO:0007669"/>
    <property type="project" value="TreeGrafter"/>
</dbReference>
<sequence>MPRMTSSTLPALDGLGPLRPTRAKASDFPPIAKAYTRVSEVVRESGLLRRAPVFYAFTGAMILLALGGAVTGFVLLGDSWFQLLIAAATGLIFTQIAFLAHEAAHRQILKLGPANDRLARILAGSIGMSYSWWDSKHSRHHSNPNRVGKDPDIEVDTISFIEEDAAQATGLRRLLTRKQGWLFFPLLTLEGLNLHFHSLRHLLSREPVKGRWTELSIIAARFVLCYAPVFLFLPLGMAFAFIGVQLAVFGVYMGASFAPNHKGMPVIAHDAKLDFFTKQVRTSRNIRGGWWATILMGGLNYQVEHHLFPSMARPHLAKAREIVREHCRTLDVPYTETSLFRSYAIVIDYLNRVGLAARDPFECPITAQDCLLYPPDAAGGIPSRGDPSSGDRPRLVARARVEYLGKVVYVVRGVRGRGDFRASGE</sequence>
<evidence type="ECO:0000256" key="1">
    <source>
        <dbReference type="SAM" id="MobiDB-lite"/>
    </source>
</evidence>
<dbReference type="PANTHER" id="PTHR19353:SF19">
    <property type="entry name" value="DELTA(5) FATTY ACID DESATURASE C-RELATED"/>
    <property type="match status" value="1"/>
</dbReference>
<feature type="region of interest" description="Disordered" evidence="1">
    <location>
        <begin position="1"/>
        <end position="21"/>
    </location>
</feature>
<dbReference type="PANTHER" id="PTHR19353">
    <property type="entry name" value="FATTY ACID DESATURASE 2"/>
    <property type="match status" value="1"/>
</dbReference>
<feature type="transmembrane region" description="Helical" evidence="2">
    <location>
        <begin position="219"/>
        <end position="252"/>
    </location>
</feature>
<dbReference type="Proteomes" id="UP000238650">
    <property type="component" value="Unassembled WGS sequence"/>
</dbReference>
<gene>
    <name evidence="4" type="ORF">B4915_05605</name>
</gene>
<evidence type="ECO:0000313" key="4">
    <source>
        <dbReference type="EMBL" id="PRI11592.1"/>
    </source>
</evidence>
<dbReference type="CDD" id="cd03506">
    <property type="entry name" value="Delta6-FADS-like"/>
    <property type="match status" value="1"/>
</dbReference>
<keyword evidence="5" id="KW-1185">Reference proteome</keyword>